<dbReference type="GO" id="GO:0003677">
    <property type="term" value="F:DNA binding"/>
    <property type="evidence" value="ECO:0007669"/>
    <property type="project" value="UniProtKB-UniRule"/>
</dbReference>
<dbReference type="InterPro" id="IPR035901">
    <property type="entry name" value="GIY-YIG_endonuc_sf"/>
</dbReference>
<dbReference type="OrthoDB" id="121419at2157"/>
<feature type="domain" description="UvrC family homology region profile" evidence="10">
    <location>
        <begin position="255"/>
        <end position="458"/>
    </location>
</feature>
<protein>
    <recommendedName>
        <fullName evidence="6">UvrABC system protein C</fullName>
        <shortName evidence="6">Protein UvrC</shortName>
    </recommendedName>
    <alternativeName>
        <fullName evidence="6">Excinuclease ABC subunit C</fullName>
    </alternativeName>
</protein>
<dbReference type="InterPro" id="IPR000305">
    <property type="entry name" value="GIY-YIG_endonuc"/>
</dbReference>
<dbReference type="NCBIfam" id="NF001824">
    <property type="entry name" value="PRK00558.1-5"/>
    <property type="match status" value="1"/>
</dbReference>
<keyword evidence="12" id="KW-1185">Reference proteome</keyword>
<organism evidence="11 12">
    <name type="scientific">Methanothermobacter tenebrarum</name>
    <dbReference type="NCBI Taxonomy" id="680118"/>
    <lineage>
        <taxon>Archaea</taxon>
        <taxon>Methanobacteriati</taxon>
        <taxon>Methanobacteriota</taxon>
        <taxon>Methanomada group</taxon>
        <taxon>Methanobacteria</taxon>
        <taxon>Methanobacteriales</taxon>
        <taxon>Methanobacteriaceae</taxon>
        <taxon>Methanothermobacter</taxon>
    </lineage>
</organism>
<keyword evidence="3 6" id="KW-0228">DNA excision</keyword>
<dbReference type="RefSeq" id="WP_112094423.1">
    <property type="nucleotide sequence ID" value="NZ_QLOE01000011.1"/>
</dbReference>
<keyword evidence="5 6" id="KW-0234">DNA repair</keyword>
<dbReference type="InterPro" id="IPR036876">
    <property type="entry name" value="UVR_dom_sf"/>
</dbReference>
<evidence type="ECO:0000256" key="6">
    <source>
        <dbReference type="HAMAP-Rule" id="MF_00203"/>
    </source>
</evidence>
<dbReference type="InterPro" id="IPR038476">
    <property type="entry name" value="UvrC_RNase_H_dom_sf"/>
</dbReference>
<dbReference type="PROSITE" id="PS50165">
    <property type="entry name" value="UVRC"/>
    <property type="match status" value="1"/>
</dbReference>
<dbReference type="EMBL" id="QLOE01000011">
    <property type="protein sequence ID" value="RAO78557.1"/>
    <property type="molecule type" value="Genomic_DNA"/>
</dbReference>
<dbReference type="InterPro" id="IPR001162">
    <property type="entry name" value="UvrC_RNase_H_dom"/>
</dbReference>
<dbReference type="PANTHER" id="PTHR30562">
    <property type="entry name" value="UVRC/OXIDOREDUCTASE"/>
    <property type="match status" value="1"/>
</dbReference>
<evidence type="ECO:0000259" key="9">
    <source>
        <dbReference type="PROSITE" id="PS50164"/>
    </source>
</evidence>
<evidence type="ECO:0000256" key="4">
    <source>
        <dbReference type="ARBA" id="ARBA00022881"/>
    </source>
</evidence>
<dbReference type="SUPFAM" id="SSF82771">
    <property type="entry name" value="GIY-YIG endonuclease"/>
    <property type="match status" value="1"/>
</dbReference>
<comment type="function">
    <text evidence="6">The UvrABC repair system catalyzes the recognition and processing of DNA lesions. UvrC both incises the 5' and 3' sides of the lesion. The N-terminal half is responsible for the 3' incision and the C-terminal half is responsible for the 5' incision.</text>
</comment>
<dbReference type="InterPro" id="IPR050066">
    <property type="entry name" value="UvrABC_protein_C"/>
</dbReference>
<dbReference type="Pfam" id="PF02151">
    <property type="entry name" value="UVR"/>
    <property type="match status" value="1"/>
</dbReference>
<dbReference type="Gene3D" id="4.10.860.10">
    <property type="entry name" value="UVR domain"/>
    <property type="match status" value="1"/>
</dbReference>
<dbReference type="FunFam" id="3.40.1440.10:FF:000001">
    <property type="entry name" value="UvrABC system protein C"/>
    <property type="match status" value="1"/>
</dbReference>
<dbReference type="InterPro" id="IPR004791">
    <property type="entry name" value="UvrC"/>
</dbReference>
<evidence type="ECO:0000313" key="11">
    <source>
        <dbReference type="EMBL" id="RAO78557.1"/>
    </source>
</evidence>
<evidence type="ECO:0000256" key="3">
    <source>
        <dbReference type="ARBA" id="ARBA00022769"/>
    </source>
</evidence>
<dbReference type="SMART" id="SM00278">
    <property type="entry name" value="HhH1"/>
    <property type="match status" value="2"/>
</dbReference>
<gene>
    <name evidence="6" type="primary">uvrC</name>
    <name evidence="11" type="ORF">DPC56_07305</name>
</gene>
<reference evidence="11 12" key="1">
    <citation type="submission" date="2018-06" db="EMBL/GenBank/DDBJ databases">
        <title>Draft genome sequence of hyperthermophilic methanogen Methanothermobacter tenebrarum sp. MCM-B 1447.</title>
        <authorList>
            <person name="Pore S.D."/>
            <person name="Dagar S."/>
            <person name="Dhakephalkar P.K."/>
        </authorList>
    </citation>
    <scope>NUCLEOTIDE SEQUENCE [LARGE SCALE GENOMIC DNA]</scope>
    <source>
        <strain evidence="11 12">MCM B 1447</strain>
    </source>
</reference>
<dbReference type="InterPro" id="IPR010994">
    <property type="entry name" value="RuvA_2-like"/>
</dbReference>
<keyword evidence="6" id="KW-0742">SOS response</keyword>
<dbReference type="NCBIfam" id="TIGR00194">
    <property type="entry name" value="uvrC"/>
    <property type="match status" value="1"/>
</dbReference>
<evidence type="ECO:0000259" key="10">
    <source>
        <dbReference type="PROSITE" id="PS50165"/>
    </source>
</evidence>
<name>A0A328P894_9EURY</name>
<dbReference type="Pfam" id="PF14520">
    <property type="entry name" value="HHH_5"/>
    <property type="match status" value="1"/>
</dbReference>
<dbReference type="InterPro" id="IPR001943">
    <property type="entry name" value="UVR_dom"/>
</dbReference>
<dbReference type="GO" id="GO:0005737">
    <property type="term" value="C:cytoplasm"/>
    <property type="evidence" value="ECO:0007669"/>
    <property type="project" value="UniProtKB-SubCell"/>
</dbReference>
<dbReference type="InterPro" id="IPR003583">
    <property type="entry name" value="Hlx-hairpin-Hlx_DNA-bd_motif"/>
</dbReference>
<dbReference type="Gene3D" id="3.40.1440.10">
    <property type="entry name" value="GIY-YIG endonuclease"/>
    <property type="match status" value="1"/>
</dbReference>
<dbReference type="HAMAP" id="MF_00203">
    <property type="entry name" value="UvrC"/>
    <property type="match status" value="1"/>
</dbReference>
<dbReference type="PANTHER" id="PTHR30562:SF1">
    <property type="entry name" value="UVRABC SYSTEM PROTEIN C"/>
    <property type="match status" value="1"/>
</dbReference>
<sequence>MAVAVKKVEDLPDKTGVYILKDRKGNILYIGKSISLRKRVRSYFQPTDNPKIKNMRKHLDHVEYIITDTEREALILESNLIKKYKPPYNIHLKDDKRYPYLKITSEEYPRITITRRITSDGAYFGPFTSAFAAKKMIKFLKSLFKIRDCKRMDGPCLNNQMGLCYSPCTGNISKDEYIRMVRRVELFFQGQYKDILKELEEEMEDAASKLEFEKAATLRDQIISLKEVMGKGQTTFTKGIDKDIITISFDDKAHIMILHVKDGKIIGKNDFTMDSIKEETPRGILSAFIQQYYSTPHQIPEEIITEYAINKRRLLEKWLSNLKGVKVKIRTPIGGSELKLLKAAVKSVQELSEEKTETHKILAELKRQLKLPEHPRRIEGYDISNISGEAPVGSMVTFIDGKPAKGLYRRYKIHTRGPDDYAMLREIIKRRYSKDETKADLIIVDGGRGQLNSALSVLESLNIEIPVIGVAKEDEKIYTPYSMSPIRLPRDSKVLHLIQHVRDEAHRFAIEYHRKIRNKRFKASQLDKIKGIGSKRKMRLLRHFKGIEAIKGASIEELSQVEGINRKLAEKIHKHFHNTQ</sequence>
<proteinExistence type="inferred from homology"/>
<dbReference type="PROSITE" id="PS50151">
    <property type="entry name" value="UVR"/>
    <property type="match status" value="1"/>
</dbReference>
<dbReference type="Pfam" id="PF08459">
    <property type="entry name" value="UvrC_RNaseH_dom"/>
    <property type="match status" value="1"/>
</dbReference>
<evidence type="ECO:0000259" key="8">
    <source>
        <dbReference type="PROSITE" id="PS50151"/>
    </source>
</evidence>
<comment type="subunit">
    <text evidence="6">Interacts with UvrB in an incision complex.</text>
</comment>
<dbReference type="AlphaFoldDB" id="A0A328P894"/>
<keyword evidence="1 6" id="KW-0963">Cytoplasm</keyword>
<dbReference type="InterPro" id="IPR047296">
    <property type="entry name" value="GIY-YIG_UvrC_Cho"/>
</dbReference>
<keyword evidence="2 6" id="KW-0227">DNA damage</keyword>
<comment type="caution">
    <text evidence="11">The sequence shown here is derived from an EMBL/GenBank/DDBJ whole genome shotgun (WGS) entry which is preliminary data.</text>
</comment>
<accession>A0A328P894</accession>
<dbReference type="Proteomes" id="UP000249782">
    <property type="component" value="Unassembled WGS sequence"/>
</dbReference>
<keyword evidence="4 6" id="KW-0267">Excision nuclease</keyword>
<keyword evidence="7" id="KW-0175">Coiled coil</keyword>
<evidence type="ECO:0000256" key="5">
    <source>
        <dbReference type="ARBA" id="ARBA00023204"/>
    </source>
</evidence>
<evidence type="ECO:0000256" key="1">
    <source>
        <dbReference type="ARBA" id="ARBA00022490"/>
    </source>
</evidence>
<comment type="subcellular location">
    <subcellularLocation>
        <location evidence="6">Cytoplasm</location>
    </subcellularLocation>
</comment>
<dbReference type="GO" id="GO:0009381">
    <property type="term" value="F:excinuclease ABC activity"/>
    <property type="evidence" value="ECO:0007669"/>
    <property type="project" value="UniProtKB-UniRule"/>
</dbReference>
<dbReference type="Pfam" id="PF22920">
    <property type="entry name" value="UvrC_RNaseH"/>
    <property type="match status" value="1"/>
</dbReference>
<dbReference type="SUPFAM" id="SSF47781">
    <property type="entry name" value="RuvA domain 2-like"/>
    <property type="match status" value="1"/>
</dbReference>
<dbReference type="GO" id="GO:0006289">
    <property type="term" value="P:nucleotide-excision repair"/>
    <property type="evidence" value="ECO:0007669"/>
    <property type="project" value="UniProtKB-UniRule"/>
</dbReference>
<dbReference type="Pfam" id="PF01541">
    <property type="entry name" value="GIY-YIG"/>
    <property type="match status" value="1"/>
</dbReference>
<dbReference type="CDD" id="cd10434">
    <property type="entry name" value="GIY-YIG_UvrC_Cho"/>
    <property type="match status" value="1"/>
</dbReference>
<comment type="similarity">
    <text evidence="6">Belongs to the UvrC family.</text>
</comment>
<evidence type="ECO:0000313" key="12">
    <source>
        <dbReference type="Proteomes" id="UP000249782"/>
    </source>
</evidence>
<feature type="domain" description="GIY-YIG" evidence="9">
    <location>
        <begin position="13"/>
        <end position="90"/>
    </location>
</feature>
<dbReference type="PROSITE" id="PS50164">
    <property type="entry name" value="GIY_YIG"/>
    <property type="match status" value="1"/>
</dbReference>
<feature type="coiled-coil region" evidence="7">
    <location>
        <begin position="189"/>
        <end position="216"/>
    </location>
</feature>
<evidence type="ECO:0000256" key="2">
    <source>
        <dbReference type="ARBA" id="ARBA00022763"/>
    </source>
</evidence>
<dbReference type="Gene3D" id="3.30.420.340">
    <property type="entry name" value="UvrC, RNAse H endonuclease domain"/>
    <property type="match status" value="1"/>
</dbReference>
<dbReference type="GO" id="GO:0009432">
    <property type="term" value="P:SOS response"/>
    <property type="evidence" value="ECO:0007669"/>
    <property type="project" value="UniProtKB-UniRule"/>
</dbReference>
<feature type="domain" description="UVR" evidence="8">
    <location>
        <begin position="193"/>
        <end position="228"/>
    </location>
</feature>
<evidence type="ECO:0000256" key="7">
    <source>
        <dbReference type="SAM" id="Coils"/>
    </source>
</evidence>
<dbReference type="SUPFAM" id="SSF46600">
    <property type="entry name" value="C-terminal UvrC-binding domain of UvrB"/>
    <property type="match status" value="1"/>
</dbReference>
<dbReference type="SMART" id="SM00465">
    <property type="entry name" value="GIYc"/>
    <property type="match status" value="1"/>
</dbReference>
<dbReference type="GO" id="GO:0009380">
    <property type="term" value="C:excinuclease repair complex"/>
    <property type="evidence" value="ECO:0007669"/>
    <property type="project" value="InterPro"/>
</dbReference>
<dbReference type="Gene3D" id="1.10.150.20">
    <property type="entry name" value="5' to 3' exonuclease, C-terminal subdomain"/>
    <property type="match status" value="1"/>
</dbReference>